<gene>
    <name evidence="1" type="ORF">ACJMK2_038176</name>
</gene>
<dbReference type="EMBL" id="JBJQND010000006">
    <property type="protein sequence ID" value="KAL3875252.1"/>
    <property type="molecule type" value="Genomic_DNA"/>
</dbReference>
<reference evidence="1 2" key="1">
    <citation type="submission" date="2024-11" db="EMBL/GenBank/DDBJ databases">
        <title>Chromosome-level genome assembly of the freshwater bivalve Anodonta woodiana.</title>
        <authorList>
            <person name="Chen X."/>
        </authorList>
    </citation>
    <scope>NUCLEOTIDE SEQUENCE [LARGE SCALE GENOMIC DNA]</scope>
    <source>
        <strain evidence="1">MN2024</strain>
        <tissue evidence="1">Gills</tissue>
    </source>
</reference>
<dbReference type="Proteomes" id="UP001634394">
    <property type="component" value="Unassembled WGS sequence"/>
</dbReference>
<comment type="caution">
    <text evidence="1">The sequence shown here is derived from an EMBL/GenBank/DDBJ whole genome shotgun (WGS) entry which is preliminary data.</text>
</comment>
<evidence type="ECO:0000313" key="2">
    <source>
        <dbReference type="Proteomes" id="UP001634394"/>
    </source>
</evidence>
<organism evidence="1 2">
    <name type="scientific">Sinanodonta woodiana</name>
    <name type="common">Chinese pond mussel</name>
    <name type="synonym">Anodonta woodiana</name>
    <dbReference type="NCBI Taxonomy" id="1069815"/>
    <lineage>
        <taxon>Eukaryota</taxon>
        <taxon>Metazoa</taxon>
        <taxon>Spiralia</taxon>
        <taxon>Lophotrochozoa</taxon>
        <taxon>Mollusca</taxon>
        <taxon>Bivalvia</taxon>
        <taxon>Autobranchia</taxon>
        <taxon>Heteroconchia</taxon>
        <taxon>Palaeoheterodonta</taxon>
        <taxon>Unionida</taxon>
        <taxon>Unionoidea</taxon>
        <taxon>Unionidae</taxon>
        <taxon>Unioninae</taxon>
        <taxon>Sinanodonta</taxon>
    </lineage>
</organism>
<proteinExistence type="predicted"/>
<feature type="non-terminal residue" evidence="1">
    <location>
        <position position="64"/>
    </location>
</feature>
<keyword evidence="2" id="KW-1185">Reference proteome</keyword>
<accession>A0ABD3WMP7</accession>
<sequence length="64" mass="7604">MISTNTTLPGSYRHVYRFQTPQRCSSQKPRQVERMIKILFMIMIKNIAVNLEVNTVSRIKDYEK</sequence>
<protein>
    <submittedName>
        <fullName evidence="1">Uncharacterized protein</fullName>
    </submittedName>
</protein>
<dbReference type="AlphaFoldDB" id="A0ABD3WMP7"/>
<name>A0ABD3WMP7_SINWO</name>
<evidence type="ECO:0000313" key="1">
    <source>
        <dbReference type="EMBL" id="KAL3875252.1"/>
    </source>
</evidence>